<feature type="region of interest" description="Disordered" evidence="1">
    <location>
        <begin position="364"/>
        <end position="389"/>
    </location>
</feature>
<dbReference type="Proteomes" id="UP000694844">
    <property type="component" value="Chromosome 6"/>
</dbReference>
<evidence type="ECO:0000313" key="3">
    <source>
        <dbReference type="RefSeq" id="XP_022289033.1"/>
    </source>
</evidence>
<evidence type="ECO:0000256" key="1">
    <source>
        <dbReference type="SAM" id="MobiDB-lite"/>
    </source>
</evidence>
<sequence>MSSHNGVYTPSPTPKPHPRVRPEATEYANRQKDAGNWFSHDGGRGYDAPHPKERILSDEARRNAQVNKGSLGDIMSGKSDNTPDFEVHHRVKPEAEEFANRNRGTMDKWFDYSQNQRYESPRPGERLRTEEAKRVAEVNKGVMNECMGGYADPPPKKPIHPRSVKAEAAEMAEKGKGGAMKDLMVNYGNMRVDEGRQGPKVKGMDAEEYAERNKGTVSKLMNNYADVPLPEQPAHKVQYGGEEILEKNQGKDMGPMLRMEGRLPQHEPKISKLHQESEGPGWDENPPAVRARPEGDRVADKYHEQHVQNLRVMDMEAPPPTVRSPKVPVHLQESETPRPKTSPPRMRPEGRFSYQKNQSSEMFSIMKGESNQVSTPRKVNRMMQRSENW</sequence>
<evidence type="ECO:0000313" key="2">
    <source>
        <dbReference type="Proteomes" id="UP000694844"/>
    </source>
</evidence>
<organism evidence="2 3">
    <name type="scientific">Crassostrea virginica</name>
    <name type="common">Eastern oyster</name>
    <dbReference type="NCBI Taxonomy" id="6565"/>
    <lineage>
        <taxon>Eukaryota</taxon>
        <taxon>Metazoa</taxon>
        <taxon>Spiralia</taxon>
        <taxon>Lophotrochozoa</taxon>
        <taxon>Mollusca</taxon>
        <taxon>Bivalvia</taxon>
        <taxon>Autobranchia</taxon>
        <taxon>Pteriomorphia</taxon>
        <taxon>Ostreida</taxon>
        <taxon>Ostreoidea</taxon>
        <taxon>Ostreidae</taxon>
        <taxon>Crassostrea</taxon>
    </lineage>
</organism>
<dbReference type="KEGG" id="cvn:111101059"/>
<feature type="compositionally biased region" description="Basic and acidic residues" evidence="1">
    <location>
        <begin position="20"/>
        <end position="33"/>
    </location>
</feature>
<dbReference type="RefSeq" id="XP_022289035.1">
    <property type="nucleotide sequence ID" value="XM_022433327.1"/>
</dbReference>
<dbReference type="GeneID" id="111101059"/>
<feature type="region of interest" description="Disordered" evidence="1">
    <location>
        <begin position="273"/>
        <end position="295"/>
    </location>
</feature>
<gene>
    <name evidence="3 4 5" type="primary">LOC111101059</name>
</gene>
<feature type="region of interest" description="Disordered" evidence="1">
    <location>
        <begin position="1"/>
        <end position="60"/>
    </location>
</feature>
<protein>
    <submittedName>
        <fullName evidence="3 4">Uncharacterized protein LOC111101059</fullName>
    </submittedName>
</protein>
<feature type="compositionally biased region" description="Polar residues" evidence="1">
    <location>
        <begin position="1"/>
        <end position="10"/>
    </location>
</feature>
<evidence type="ECO:0000313" key="4">
    <source>
        <dbReference type="RefSeq" id="XP_022289034.1"/>
    </source>
</evidence>
<feature type="compositionally biased region" description="Polar residues" evidence="1">
    <location>
        <begin position="369"/>
        <end position="389"/>
    </location>
</feature>
<accession>A0A8B8AEU6</accession>
<feature type="compositionally biased region" description="Basic and acidic residues" evidence="1">
    <location>
        <begin position="164"/>
        <end position="176"/>
    </location>
</feature>
<name>A0A8B8AEU6_CRAVI</name>
<dbReference type="RefSeq" id="XP_022289033.1">
    <property type="nucleotide sequence ID" value="XM_022433325.1"/>
</dbReference>
<dbReference type="AlphaFoldDB" id="A0A8B8AEU6"/>
<dbReference type="RefSeq" id="XP_022289034.1">
    <property type="nucleotide sequence ID" value="XM_022433326.1"/>
</dbReference>
<evidence type="ECO:0000313" key="5">
    <source>
        <dbReference type="RefSeq" id="XP_022289035.1"/>
    </source>
</evidence>
<feature type="region of interest" description="Disordered" evidence="1">
    <location>
        <begin position="311"/>
        <end position="351"/>
    </location>
</feature>
<feature type="region of interest" description="Disordered" evidence="1">
    <location>
        <begin position="146"/>
        <end position="177"/>
    </location>
</feature>
<reference evidence="3 4" key="1">
    <citation type="submission" date="2025-04" db="UniProtKB">
        <authorList>
            <consortium name="RefSeq"/>
        </authorList>
    </citation>
    <scope>IDENTIFICATION</scope>
    <source>
        <tissue evidence="3 4">Whole sample</tissue>
    </source>
</reference>
<dbReference type="OrthoDB" id="6097938at2759"/>
<proteinExistence type="predicted"/>
<keyword evidence="2" id="KW-1185">Reference proteome</keyword>
<feature type="compositionally biased region" description="Basic and acidic residues" evidence="1">
    <location>
        <begin position="41"/>
        <end position="60"/>
    </location>
</feature>